<protein>
    <submittedName>
        <fullName evidence="2">Uncharacterized protein</fullName>
    </submittedName>
</protein>
<organism evidence="2 3">
    <name type="scientific">Cladophialophora psammophila CBS 110553</name>
    <dbReference type="NCBI Taxonomy" id="1182543"/>
    <lineage>
        <taxon>Eukaryota</taxon>
        <taxon>Fungi</taxon>
        <taxon>Dikarya</taxon>
        <taxon>Ascomycota</taxon>
        <taxon>Pezizomycotina</taxon>
        <taxon>Eurotiomycetes</taxon>
        <taxon>Chaetothyriomycetidae</taxon>
        <taxon>Chaetothyriales</taxon>
        <taxon>Herpotrichiellaceae</taxon>
        <taxon>Cladophialophora</taxon>
    </lineage>
</organism>
<feature type="region of interest" description="Disordered" evidence="1">
    <location>
        <begin position="83"/>
        <end position="120"/>
    </location>
</feature>
<keyword evidence="3" id="KW-1185">Reference proteome</keyword>
<dbReference type="OrthoDB" id="10627198at2759"/>
<name>W9WC18_9EURO</name>
<evidence type="ECO:0000256" key="1">
    <source>
        <dbReference type="SAM" id="MobiDB-lite"/>
    </source>
</evidence>
<sequence>MRQEQIRAMMALQYPDDINRSRWNESQQNNHLSYSPAFSDSPVISSTAPQTGSSDIDSLFEDSDAEGEISMLQRRFGEAADENPAAAISHHGHDRPSPCGLSRQLQGQQIVSSSEVEYEPEEPVYGEGGYEIHLATQEEAPRRQLPENGLHSNDNEATCQSIAQQREQFQGQREDADTKLTRAAAAEIPKGNVHAFQACVAALLAASMGIRSWNPSGTADVVQAVRGVSVNLINVRAPVTMSIRAVQMTGISPGPKYTRNKPSDINHRLNHCRRSNPTSEASNRQQLQMPRMPASAHMVLFAPVQLGDADATKSIRGDMEPNRTINSV</sequence>
<dbReference type="AlphaFoldDB" id="W9WC18"/>
<dbReference type="RefSeq" id="XP_007749947.1">
    <property type="nucleotide sequence ID" value="XM_007751757.1"/>
</dbReference>
<reference evidence="2 3" key="1">
    <citation type="submission" date="2013-03" db="EMBL/GenBank/DDBJ databases">
        <title>The Genome Sequence of Cladophialophora psammophila CBS 110553.</title>
        <authorList>
            <consortium name="The Broad Institute Genomics Platform"/>
            <person name="Cuomo C."/>
            <person name="de Hoog S."/>
            <person name="Gorbushina A."/>
            <person name="Walker B."/>
            <person name="Young S.K."/>
            <person name="Zeng Q."/>
            <person name="Gargeya S."/>
            <person name="Fitzgerald M."/>
            <person name="Haas B."/>
            <person name="Abouelleil A."/>
            <person name="Allen A.W."/>
            <person name="Alvarado L."/>
            <person name="Arachchi H.M."/>
            <person name="Berlin A.M."/>
            <person name="Chapman S.B."/>
            <person name="Gainer-Dewar J."/>
            <person name="Goldberg J."/>
            <person name="Griggs A."/>
            <person name="Gujja S."/>
            <person name="Hansen M."/>
            <person name="Howarth C."/>
            <person name="Imamovic A."/>
            <person name="Ireland A."/>
            <person name="Larimer J."/>
            <person name="McCowan C."/>
            <person name="Murphy C."/>
            <person name="Pearson M."/>
            <person name="Poon T.W."/>
            <person name="Priest M."/>
            <person name="Roberts A."/>
            <person name="Saif S."/>
            <person name="Shea T."/>
            <person name="Sisk P."/>
            <person name="Sykes S."/>
            <person name="Wortman J."/>
            <person name="Nusbaum C."/>
            <person name="Birren B."/>
        </authorList>
    </citation>
    <scope>NUCLEOTIDE SEQUENCE [LARGE SCALE GENOMIC DNA]</scope>
    <source>
        <strain evidence="2 3">CBS 110553</strain>
    </source>
</reference>
<feature type="compositionally biased region" description="Polar residues" evidence="1">
    <location>
        <begin position="25"/>
        <end position="56"/>
    </location>
</feature>
<dbReference type="GeneID" id="19195874"/>
<proteinExistence type="predicted"/>
<comment type="caution">
    <text evidence="2">The sequence shown here is derived from an EMBL/GenBank/DDBJ whole genome shotgun (WGS) entry which is preliminary data.</text>
</comment>
<gene>
    <name evidence="2" type="ORF">A1O5_11184</name>
</gene>
<dbReference type="Proteomes" id="UP000019471">
    <property type="component" value="Unassembled WGS sequence"/>
</dbReference>
<dbReference type="HOGENOM" id="CLU_847323_0_0_1"/>
<dbReference type="EMBL" id="AMGX01000024">
    <property type="protein sequence ID" value="EXJ65657.1"/>
    <property type="molecule type" value="Genomic_DNA"/>
</dbReference>
<feature type="region of interest" description="Disordered" evidence="1">
    <location>
        <begin position="25"/>
        <end position="59"/>
    </location>
</feature>
<evidence type="ECO:0000313" key="2">
    <source>
        <dbReference type="EMBL" id="EXJ65657.1"/>
    </source>
</evidence>
<evidence type="ECO:0000313" key="3">
    <source>
        <dbReference type="Proteomes" id="UP000019471"/>
    </source>
</evidence>
<accession>W9WC18</accession>